<keyword evidence="1" id="KW-0560">Oxidoreductase</keyword>
<organism evidence="3 4">
    <name type="scientific">Shimia abyssi</name>
    <dbReference type="NCBI Taxonomy" id="1662395"/>
    <lineage>
        <taxon>Bacteria</taxon>
        <taxon>Pseudomonadati</taxon>
        <taxon>Pseudomonadota</taxon>
        <taxon>Alphaproteobacteria</taxon>
        <taxon>Rhodobacterales</taxon>
        <taxon>Roseobacteraceae</taxon>
    </lineage>
</organism>
<dbReference type="PANTHER" id="PTHR21363:SF0">
    <property type="entry name" value="PREPHENATE DEHYDROGENASE [NADP(+)]"/>
    <property type="match status" value="1"/>
</dbReference>
<dbReference type="AlphaFoldDB" id="A0A2P8FDC4"/>
<dbReference type="GO" id="GO:0004665">
    <property type="term" value="F:prephenate dehydrogenase (NADP+) activity"/>
    <property type="evidence" value="ECO:0007669"/>
    <property type="project" value="InterPro"/>
</dbReference>
<comment type="caution">
    <text evidence="3">The sequence shown here is derived from an EMBL/GenBank/DDBJ whole genome shotgun (WGS) entry which is preliminary data.</text>
</comment>
<protein>
    <submittedName>
        <fullName evidence="3">Prephenate dehydrogenase</fullName>
    </submittedName>
</protein>
<dbReference type="GO" id="GO:0006571">
    <property type="term" value="P:tyrosine biosynthetic process"/>
    <property type="evidence" value="ECO:0007669"/>
    <property type="project" value="InterPro"/>
</dbReference>
<dbReference type="RefSeq" id="WP_106608363.1">
    <property type="nucleotide sequence ID" value="NZ_PYGJ01000005.1"/>
</dbReference>
<evidence type="ECO:0000256" key="1">
    <source>
        <dbReference type="ARBA" id="ARBA00023002"/>
    </source>
</evidence>
<dbReference type="EMBL" id="PYGJ01000005">
    <property type="protein sequence ID" value="PSL19707.1"/>
    <property type="molecule type" value="Genomic_DNA"/>
</dbReference>
<dbReference type="GO" id="GO:0070403">
    <property type="term" value="F:NAD+ binding"/>
    <property type="evidence" value="ECO:0007669"/>
    <property type="project" value="InterPro"/>
</dbReference>
<dbReference type="InterPro" id="IPR046826">
    <property type="entry name" value="PDH_N"/>
</dbReference>
<gene>
    <name evidence="3" type="ORF">CLV88_105130</name>
</gene>
<evidence type="ECO:0000313" key="3">
    <source>
        <dbReference type="EMBL" id="PSL19707.1"/>
    </source>
</evidence>
<dbReference type="InterPro" id="IPR050812">
    <property type="entry name" value="Preph/Arog_dehydrog"/>
</dbReference>
<name>A0A2P8FDC4_9RHOB</name>
<feature type="domain" description="Prephenate/arogenate dehydrogenase" evidence="2">
    <location>
        <begin position="7"/>
        <end position="248"/>
    </location>
</feature>
<dbReference type="SUPFAM" id="SSF51735">
    <property type="entry name" value="NAD(P)-binding Rossmann-fold domains"/>
    <property type="match status" value="1"/>
</dbReference>
<evidence type="ECO:0000313" key="4">
    <source>
        <dbReference type="Proteomes" id="UP000240418"/>
    </source>
</evidence>
<dbReference type="InterPro" id="IPR003099">
    <property type="entry name" value="Prephen_DH"/>
</dbReference>
<dbReference type="Pfam" id="PF02153">
    <property type="entry name" value="PDH_N"/>
    <property type="match status" value="1"/>
</dbReference>
<keyword evidence="4" id="KW-1185">Reference proteome</keyword>
<evidence type="ECO:0000259" key="2">
    <source>
        <dbReference type="PROSITE" id="PS51176"/>
    </source>
</evidence>
<dbReference type="Gene3D" id="3.40.50.720">
    <property type="entry name" value="NAD(P)-binding Rossmann-like Domain"/>
    <property type="match status" value="1"/>
</dbReference>
<reference evidence="3 4" key="1">
    <citation type="submission" date="2018-03" db="EMBL/GenBank/DDBJ databases">
        <title>Genomic Encyclopedia of Archaeal and Bacterial Type Strains, Phase II (KMG-II): from individual species to whole genera.</title>
        <authorList>
            <person name="Goeker M."/>
        </authorList>
    </citation>
    <scope>NUCLEOTIDE SEQUENCE [LARGE SCALE GENOMIC DNA]</scope>
    <source>
        <strain evidence="3 4">DSM 100673</strain>
    </source>
</reference>
<dbReference type="Proteomes" id="UP000240418">
    <property type="component" value="Unassembled WGS sequence"/>
</dbReference>
<dbReference type="SUPFAM" id="SSF48179">
    <property type="entry name" value="6-phosphogluconate dehydrogenase C-terminal domain-like"/>
    <property type="match status" value="1"/>
</dbReference>
<accession>A0A2P8FDC4</accession>
<dbReference type="PROSITE" id="PS51176">
    <property type="entry name" value="PDH_ADH"/>
    <property type="match status" value="1"/>
</dbReference>
<dbReference type="InterPro" id="IPR036291">
    <property type="entry name" value="NAD(P)-bd_dom_sf"/>
</dbReference>
<proteinExistence type="predicted"/>
<dbReference type="PANTHER" id="PTHR21363">
    <property type="entry name" value="PREPHENATE DEHYDROGENASE"/>
    <property type="match status" value="1"/>
</dbReference>
<dbReference type="OrthoDB" id="9800497at2"/>
<dbReference type="GO" id="GO:0008977">
    <property type="term" value="F:prephenate dehydrogenase (NAD+) activity"/>
    <property type="evidence" value="ECO:0007669"/>
    <property type="project" value="InterPro"/>
</dbReference>
<dbReference type="InterPro" id="IPR008927">
    <property type="entry name" value="6-PGluconate_DH-like_C_sf"/>
</dbReference>
<sequence>MGLGKRPRLGLIGFGGFGRLMAGALCPHMDILVCDPAYVGAVLDTGQALPMGTLEDAAQCDIVVLCIPVARVPHLCARLAPLLKPGTLVVDVGSVKVEPMRVMDELLPSHVDIVGTHPLFGPQSARDGIAGHKIAVCPLRGVRWRSVAGFLRRIGLDVIVTTPEAHDREAAMVQGLTHLIAKVLAGMGPLPERMTTASFEHLRAAIGMVQDDPPTVLHAIETANPYAADIRSAFFERAERLRVQFDGV</sequence>